<accession>A0A7J7KIG4</accession>
<keyword evidence="2" id="KW-1185">Reference proteome</keyword>
<dbReference type="AlphaFoldDB" id="A0A7J7KIG4"/>
<proteinExistence type="predicted"/>
<sequence>MRKMNFESEDLDWLEHCYFSEDSGDEYNKENIPVKKGRILKPKDLLIFCTVHLVYYVKCMRHLFCIITQTSIVVLFNFYSE</sequence>
<dbReference type="EMBL" id="VXIV02000479">
    <property type="protein sequence ID" value="KAF6038045.1"/>
    <property type="molecule type" value="Genomic_DNA"/>
</dbReference>
<protein>
    <submittedName>
        <fullName evidence="1">Uncharacterized protein</fullName>
    </submittedName>
</protein>
<evidence type="ECO:0000313" key="1">
    <source>
        <dbReference type="EMBL" id="KAF6038045.1"/>
    </source>
</evidence>
<organism evidence="1 2">
    <name type="scientific">Bugula neritina</name>
    <name type="common">Brown bryozoan</name>
    <name type="synonym">Sertularia neritina</name>
    <dbReference type="NCBI Taxonomy" id="10212"/>
    <lineage>
        <taxon>Eukaryota</taxon>
        <taxon>Metazoa</taxon>
        <taxon>Spiralia</taxon>
        <taxon>Lophotrochozoa</taxon>
        <taxon>Bryozoa</taxon>
        <taxon>Gymnolaemata</taxon>
        <taxon>Cheilostomatida</taxon>
        <taxon>Flustrina</taxon>
        <taxon>Buguloidea</taxon>
        <taxon>Bugulidae</taxon>
        <taxon>Bugula</taxon>
    </lineage>
</organism>
<name>A0A7J7KIG4_BUGNE</name>
<dbReference type="Proteomes" id="UP000593567">
    <property type="component" value="Unassembled WGS sequence"/>
</dbReference>
<evidence type="ECO:0000313" key="2">
    <source>
        <dbReference type="Proteomes" id="UP000593567"/>
    </source>
</evidence>
<reference evidence="1" key="1">
    <citation type="submission" date="2020-06" db="EMBL/GenBank/DDBJ databases">
        <title>Draft genome of Bugula neritina, a colonial animal packing powerful symbionts and potential medicines.</title>
        <authorList>
            <person name="Rayko M."/>
        </authorList>
    </citation>
    <scope>NUCLEOTIDE SEQUENCE [LARGE SCALE GENOMIC DNA]</scope>
    <source>
        <strain evidence="1">Kwan_BN1</strain>
    </source>
</reference>
<gene>
    <name evidence="1" type="ORF">EB796_003647</name>
</gene>
<comment type="caution">
    <text evidence="1">The sequence shown here is derived from an EMBL/GenBank/DDBJ whole genome shotgun (WGS) entry which is preliminary data.</text>
</comment>